<organism evidence="2 3">
    <name type="scientific">Ricinus communis</name>
    <name type="common">Castor bean</name>
    <dbReference type="NCBI Taxonomy" id="3988"/>
    <lineage>
        <taxon>Eukaryota</taxon>
        <taxon>Viridiplantae</taxon>
        <taxon>Streptophyta</taxon>
        <taxon>Embryophyta</taxon>
        <taxon>Tracheophyta</taxon>
        <taxon>Spermatophyta</taxon>
        <taxon>Magnoliopsida</taxon>
        <taxon>eudicotyledons</taxon>
        <taxon>Gunneridae</taxon>
        <taxon>Pentapetalae</taxon>
        <taxon>rosids</taxon>
        <taxon>fabids</taxon>
        <taxon>Malpighiales</taxon>
        <taxon>Euphorbiaceae</taxon>
        <taxon>Acalyphoideae</taxon>
        <taxon>Acalypheae</taxon>
        <taxon>Ricinus</taxon>
    </lineage>
</organism>
<accession>B9TBP7</accession>
<evidence type="ECO:0000256" key="1">
    <source>
        <dbReference type="SAM" id="Phobius"/>
    </source>
</evidence>
<name>B9TBP7_RICCO</name>
<reference evidence="3" key="1">
    <citation type="journal article" date="2010" name="Nat. Biotechnol.">
        <title>Draft genome sequence of the oilseed species Ricinus communis.</title>
        <authorList>
            <person name="Chan A.P."/>
            <person name="Crabtree J."/>
            <person name="Zhao Q."/>
            <person name="Lorenzi H."/>
            <person name="Orvis J."/>
            <person name="Puiu D."/>
            <person name="Melake-Berhan A."/>
            <person name="Jones K.M."/>
            <person name="Redman J."/>
            <person name="Chen G."/>
            <person name="Cahoon E.B."/>
            <person name="Gedil M."/>
            <person name="Stanke M."/>
            <person name="Haas B.J."/>
            <person name="Wortman J.R."/>
            <person name="Fraser-Liggett C.M."/>
            <person name="Ravel J."/>
            <person name="Rabinowicz P.D."/>
        </authorList>
    </citation>
    <scope>NUCLEOTIDE SEQUENCE [LARGE SCALE GENOMIC DNA]</scope>
    <source>
        <strain evidence="3">cv. Hale</strain>
    </source>
</reference>
<evidence type="ECO:0000313" key="3">
    <source>
        <dbReference type="Proteomes" id="UP000008311"/>
    </source>
</evidence>
<protein>
    <submittedName>
        <fullName evidence="2">Uncharacterized protein</fullName>
    </submittedName>
</protein>
<keyword evidence="1" id="KW-1133">Transmembrane helix</keyword>
<sequence length="384" mass="39415">MATITFIPGNNVNTTLAAAASSSATTLTLASSAGLPTLSGGAQMPLTLNDAATGAIYEIVYVTAITGATLTVVRAQEGTTAQNWNIGDFAFCAPTAGTVAQVNGNPANQFQIANATASNQAVALGQTFTTGARRMMGLRGNVNASTPLTQFDLSADACVAIDSSGRAYAQYGITTSTVNLALAGPIVNGRDQSAAFTASTFVHIYRIYNPTSNTWGWIASAALPTVGPTLPTGYTAWAYSTTLNWNASSNIVPCFVEGAQVVYDLADAGVNRVLTNGTATSMTAVACSGYAPPNAIRALIIALMAMVGNVTPLVCYVRRTGSTTTGQNVVSSSVQVNGATGQSTNWTDIPMNSSQSFDYRVNVSPSSGGVSFEVRGFIVANGDS</sequence>
<dbReference type="Proteomes" id="UP000008311">
    <property type="component" value="Unassembled WGS sequence"/>
</dbReference>
<proteinExistence type="predicted"/>
<dbReference type="AlphaFoldDB" id="B9TBP7"/>
<feature type="transmembrane region" description="Helical" evidence="1">
    <location>
        <begin position="295"/>
        <end position="317"/>
    </location>
</feature>
<keyword evidence="3" id="KW-1185">Reference proteome</keyword>
<evidence type="ECO:0000313" key="2">
    <source>
        <dbReference type="EMBL" id="EEF26716.1"/>
    </source>
</evidence>
<keyword evidence="1" id="KW-0472">Membrane</keyword>
<dbReference type="EMBL" id="EQ976641">
    <property type="protein sequence ID" value="EEF26716.1"/>
    <property type="molecule type" value="Genomic_DNA"/>
</dbReference>
<dbReference type="InParanoid" id="B9TBP7"/>
<gene>
    <name evidence="2" type="ORF">RCOM_1995490</name>
</gene>
<keyword evidence="1" id="KW-0812">Transmembrane</keyword>